<evidence type="ECO:0000256" key="1">
    <source>
        <dbReference type="SAM" id="MobiDB-lite"/>
    </source>
</evidence>
<keyword evidence="3" id="KW-1185">Reference proteome</keyword>
<dbReference type="AlphaFoldDB" id="A0A9X4M5M0"/>
<organism evidence="2 3">
    <name type="scientific">Pseudanabaena catenata USMAC16</name>
    <dbReference type="NCBI Taxonomy" id="1855837"/>
    <lineage>
        <taxon>Bacteria</taxon>
        <taxon>Bacillati</taxon>
        <taxon>Cyanobacteriota</taxon>
        <taxon>Cyanophyceae</taxon>
        <taxon>Pseudanabaenales</taxon>
        <taxon>Pseudanabaenaceae</taxon>
        <taxon>Pseudanabaena</taxon>
    </lineage>
</organism>
<evidence type="ECO:0000313" key="2">
    <source>
        <dbReference type="EMBL" id="MDG3492952.1"/>
    </source>
</evidence>
<proteinExistence type="predicted"/>
<dbReference type="RefSeq" id="WP_009624973.1">
    <property type="nucleotide sequence ID" value="NZ_VBTY01000001.1"/>
</dbReference>
<accession>A0A9X4M5M0</accession>
<evidence type="ECO:0008006" key="4">
    <source>
        <dbReference type="Google" id="ProtNLM"/>
    </source>
</evidence>
<name>A0A9X4M5M0_9CYAN</name>
<protein>
    <recommendedName>
        <fullName evidence="4">CopG family transcriptional regulator</fullName>
    </recommendedName>
</protein>
<gene>
    <name evidence="2" type="ORF">FEV09_00090</name>
</gene>
<evidence type="ECO:0000313" key="3">
    <source>
        <dbReference type="Proteomes" id="UP001152872"/>
    </source>
</evidence>
<dbReference type="EMBL" id="VBTY01000001">
    <property type="protein sequence ID" value="MDG3492952.1"/>
    <property type="molecule type" value="Genomic_DNA"/>
</dbReference>
<sequence>MSNKFRALSNAMKGKVLPEQQESEPANEVQPLPEIAQTPKKSRAKGKRSNPDYEQIGVYIPKKINLEVKRQLLERSDLDFSDLVTKLLEQWLQENK</sequence>
<comment type="caution">
    <text evidence="2">The sequence shown here is derived from an EMBL/GenBank/DDBJ whole genome shotgun (WGS) entry which is preliminary data.</text>
</comment>
<feature type="region of interest" description="Disordered" evidence="1">
    <location>
        <begin position="1"/>
        <end position="51"/>
    </location>
</feature>
<dbReference type="Proteomes" id="UP001152872">
    <property type="component" value="Unassembled WGS sequence"/>
</dbReference>
<reference evidence="2" key="1">
    <citation type="submission" date="2019-05" db="EMBL/GenBank/DDBJ databases">
        <title>Whole genome sequencing of Pseudanabaena catenata USMAC16.</title>
        <authorList>
            <person name="Khan Z."/>
            <person name="Omar W.M."/>
            <person name="Convey P."/>
            <person name="Merican F."/>
            <person name="Najimudin N."/>
        </authorList>
    </citation>
    <scope>NUCLEOTIDE SEQUENCE</scope>
    <source>
        <strain evidence="2">USMAC16</strain>
    </source>
</reference>